<name>A0ABP7QF55_9SPHI</name>
<sequence length="62" mass="6957">MGFKLVLNVLYTIGMVLCAFVAYQYFQTKNYVVMAVALVACAAVIILKIRLLKDVKNSQKKV</sequence>
<evidence type="ECO:0000256" key="1">
    <source>
        <dbReference type="SAM" id="Phobius"/>
    </source>
</evidence>
<reference evidence="3" key="1">
    <citation type="journal article" date="2019" name="Int. J. Syst. Evol. Microbiol.">
        <title>The Global Catalogue of Microorganisms (GCM) 10K type strain sequencing project: providing services to taxonomists for standard genome sequencing and annotation.</title>
        <authorList>
            <consortium name="The Broad Institute Genomics Platform"/>
            <consortium name="The Broad Institute Genome Sequencing Center for Infectious Disease"/>
            <person name="Wu L."/>
            <person name="Ma J."/>
        </authorList>
    </citation>
    <scope>NUCLEOTIDE SEQUENCE [LARGE SCALE GENOMIC DNA]</scope>
    <source>
        <strain evidence="3">JCM 16601</strain>
    </source>
</reference>
<accession>A0ABP7QF55</accession>
<feature type="transmembrane region" description="Helical" evidence="1">
    <location>
        <begin position="5"/>
        <end position="25"/>
    </location>
</feature>
<keyword evidence="1" id="KW-1133">Transmembrane helix</keyword>
<proteinExistence type="predicted"/>
<dbReference type="InterPro" id="IPR045938">
    <property type="entry name" value="DUF6358"/>
</dbReference>
<comment type="caution">
    <text evidence="2">The sequence shown here is derived from an EMBL/GenBank/DDBJ whole genome shotgun (WGS) entry which is preliminary data.</text>
</comment>
<dbReference type="EMBL" id="BAAAZC010000026">
    <property type="protein sequence ID" value="GAA3981523.1"/>
    <property type="molecule type" value="Genomic_DNA"/>
</dbReference>
<feature type="transmembrane region" description="Helical" evidence="1">
    <location>
        <begin position="31"/>
        <end position="51"/>
    </location>
</feature>
<dbReference type="Proteomes" id="UP001500742">
    <property type="component" value="Unassembled WGS sequence"/>
</dbReference>
<keyword evidence="3" id="KW-1185">Reference proteome</keyword>
<keyword evidence="1" id="KW-0812">Transmembrane</keyword>
<evidence type="ECO:0000313" key="3">
    <source>
        <dbReference type="Proteomes" id="UP001500742"/>
    </source>
</evidence>
<keyword evidence="1" id="KW-0472">Membrane</keyword>
<dbReference type="Pfam" id="PF19885">
    <property type="entry name" value="DUF6358"/>
    <property type="match status" value="1"/>
</dbReference>
<gene>
    <name evidence="2" type="ORF">GCM10022210_36120</name>
</gene>
<protein>
    <submittedName>
        <fullName evidence="2">Uncharacterized protein</fullName>
    </submittedName>
</protein>
<organism evidence="2 3">
    <name type="scientific">Mucilaginibacter dorajii</name>
    <dbReference type="NCBI Taxonomy" id="692994"/>
    <lineage>
        <taxon>Bacteria</taxon>
        <taxon>Pseudomonadati</taxon>
        <taxon>Bacteroidota</taxon>
        <taxon>Sphingobacteriia</taxon>
        <taxon>Sphingobacteriales</taxon>
        <taxon>Sphingobacteriaceae</taxon>
        <taxon>Mucilaginibacter</taxon>
    </lineage>
</organism>
<dbReference type="RefSeq" id="WP_259093593.1">
    <property type="nucleotide sequence ID" value="NZ_BAAAZC010000026.1"/>
</dbReference>
<evidence type="ECO:0000313" key="2">
    <source>
        <dbReference type="EMBL" id="GAA3981523.1"/>
    </source>
</evidence>